<evidence type="ECO:0000256" key="1">
    <source>
        <dbReference type="SAM" id="MobiDB-lite"/>
    </source>
</evidence>
<evidence type="ECO:0000313" key="2">
    <source>
        <dbReference type="EMBL" id="CAG9759662.1"/>
    </source>
</evidence>
<protein>
    <submittedName>
        <fullName evidence="2">Uncharacterized protein</fullName>
    </submittedName>
</protein>
<dbReference type="AlphaFoldDB" id="A0A9N9QJ10"/>
<feature type="region of interest" description="Disordered" evidence="1">
    <location>
        <begin position="1"/>
        <end position="63"/>
    </location>
</feature>
<sequence length="174" mass="19324">MEGQQKKNGDPPAVPPGWNDPPMLKYTPQNPPPKSRITNKRVAFPVGPPSSTEELPKPSVHSPLKTSLPPLALPLIPLGQPCNTSLFAKASTNFNNLIDKIEDHDIKDRVNQMLNDWQTGKFTNEVQNTLTDFSTCIVDNNLTGAKELFSRLNVPNDGNIMVKPYLSSLKYLFM</sequence>
<reference evidence="2" key="1">
    <citation type="submission" date="2022-01" db="EMBL/GenBank/DDBJ databases">
        <authorList>
            <person name="King R."/>
        </authorList>
    </citation>
    <scope>NUCLEOTIDE SEQUENCE</scope>
</reference>
<evidence type="ECO:0000313" key="3">
    <source>
        <dbReference type="Proteomes" id="UP001152799"/>
    </source>
</evidence>
<organism evidence="2 3">
    <name type="scientific">Ceutorhynchus assimilis</name>
    <name type="common">cabbage seed weevil</name>
    <dbReference type="NCBI Taxonomy" id="467358"/>
    <lineage>
        <taxon>Eukaryota</taxon>
        <taxon>Metazoa</taxon>
        <taxon>Ecdysozoa</taxon>
        <taxon>Arthropoda</taxon>
        <taxon>Hexapoda</taxon>
        <taxon>Insecta</taxon>
        <taxon>Pterygota</taxon>
        <taxon>Neoptera</taxon>
        <taxon>Endopterygota</taxon>
        <taxon>Coleoptera</taxon>
        <taxon>Polyphaga</taxon>
        <taxon>Cucujiformia</taxon>
        <taxon>Curculionidae</taxon>
        <taxon>Ceutorhynchinae</taxon>
        <taxon>Ceutorhynchus</taxon>
    </lineage>
</organism>
<dbReference type="EMBL" id="OU892277">
    <property type="protein sequence ID" value="CAG9759662.1"/>
    <property type="molecule type" value="Genomic_DNA"/>
</dbReference>
<gene>
    <name evidence="2" type="ORF">CEUTPL_LOCUS407</name>
</gene>
<proteinExistence type="predicted"/>
<dbReference type="Proteomes" id="UP001152799">
    <property type="component" value="Chromosome 1"/>
</dbReference>
<keyword evidence="3" id="KW-1185">Reference proteome</keyword>
<name>A0A9N9QJ10_9CUCU</name>
<accession>A0A9N9QJ10</accession>
<dbReference type="OrthoDB" id="5982138at2759"/>